<proteinExistence type="predicted"/>
<reference evidence="1" key="1">
    <citation type="journal article" date="2019" name="Sci. Rep.">
        <title>Draft genome of Tanacetum cinerariifolium, the natural source of mosquito coil.</title>
        <authorList>
            <person name="Yamashiro T."/>
            <person name="Shiraishi A."/>
            <person name="Satake H."/>
            <person name="Nakayama K."/>
        </authorList>
    </citation>
    <scope>NUCLEOTIDE SEQUENCE</scope>
</reference>
<dbReference type="EMBL" id="BKCJ011038726">
    <property type="protein sequence ID" value="GFC72618.1"/>
    <property type="molecule type" value="Genomic_DNA"/>
</dbReference>
<gene>
    <name evidence="1" type="ORF">Tci_844588</name>
</gene>
<sequence>ENGNSFIPTAQTTTNADGTSNTLIPGPVTTEVNVQKKNDVKERSILLMALPNDHLMTFNQYQDSKTLFAAIQTRFSGNEATKKTQKTLLKKMYENFSAPSTENKPDLDTMSFDDLYNNFKIIEQEVKETTSSSSQNMAFVSSPSSINKVNTAYGVSTANTQVSPASTQASTASTQVSTANLSDAIVYVFLASQPNGSQLVHEDLVQIHEDDLEEMDLKWQLTLLTMRTRKFF</sequence>
<organism evidence="1">
    <name type="scientific">Tanacetum cinerariifolium</name>
    <name type="common">Dalmatian daisy</name>
    <name type="synonym">Chrysanthemum cinerariifolium</name>
    <dbReference type="NCBI Taxonomy" id="118510"/>
    <lineage>
        <taxon>Eukaryota</taxon>
        <taxon>Viridiplantae</taxon>
        <taxon>Streptophyta</taxon>
        <taxon>Embryophyta</taxon>
        <taxon>Tracheophyta</taxon>
        <taxon>Spermatophyta</taxon>
        <taxon>Magnoliopsida</taxon>
        <taxon>eudicotyledons</taxon>
        <taxon>Gunneridae</taxon>
        <taxon>Pentapetalae</taxon>
        <taxon>asterids</taxon>
        <taxon>campanulids</taxon>
        <taxon>Asterales</taxon>
        <taxon>Asteraceae</taxon>
        <taxon>Asteroideae</taxon>
        <taxon>Anthemideae</taxon>
        <taxon>Anthemidinae</taxon>
        <taxon>Tanacetum</taxon>
    </lineage>
</organism>
<feature type="non-terminal residue" evidence="1">
    <location>
        <position position="1"/>
    </location>
</feature>
<evidence type="ECO:0000313" key="1">
    <source>
        <dbReference type="EMBL" id="GFC72618.1"/>
    </source>
</evidence>
<accession>A0A699QLW2</accession>
<dbReference type="AlphaFoldDB" id="A0A699QLW2"/>
<protein>
    <submittedName>
        <fullName evidence="1">Uncharacterized protein</fullName>
    </submittedName>
</protein>
<comment type="caution">
    <text evidence="1">The sequence shown here is derived from an EMBL/GenBank/DDBJ whole genome shotgun (WGS) entry which is preliminary data.</text>
</comment>
<name>A0A699QLW2_TANCI</name>